<dbReference type="EMBL" id="JH226135">
    <property type="protein sequence ID" value="EHY58950.1"/>
    <property type="molecule type" value="Genomic_DNA"/>
</dbReference>
<evidence type="ECO:0000313" key="5">
    <source>
        <dbReference type="Proteomes" id="UP000007304"/>
    </source>
</evidence>
<dbReference type="SUPFAM" id="SSF51412">
    <property type="entry name" value="Inosine monophosphate dehydrogenase (IMPDH)"/>
    <property type="match status" value="1"/>
</dbReference>
<accession>H6C5A3</accession>
<evidence type="ECO:0000256" key="1">
    <source>
        <dbReference type="ARBA" id="ARBA00022630"/>
    </source>
</evidence>
<dbReference type="GO" id="GO:0051213">
    <property type="term" value="F:dioxygenase activity"/>
    <property type="evidence" value="ECO:0007669"/>
    <property type="project" value="UniProtKB-KW"/>
</dbReference>
<dbReference type="PANTHER" id="PTHR32332">
    <property type="entry name" value="2-NITROPROPANE DIOXYGENASE"/>
    <property type="match status" value="1"/>
</dbReference>
<dbReference type="InterPro" id="IPR004136">
    <property type="entry name" value="NMO"/>
</dbReference>
<dbReference type="VEuPathDB" id="FungiDB:HMPREF1120_06952"/>
<evidence type="ECO:0000256" key="2">
    <source>
        <dbReference type="ARBA" id="ARBA00022643"/>
    </source>
</evidence>
<evidence type="ECO:0000313" key="4">
    <source>
        <dbReference type="EMBL" id="EHY58950.1"/>
    </source>
</evidence>
<dbReference type="eggNOG" id="ENOG502QSZT">
    <property type="taxonomic scope" value="Eukaryota"/>
</dbReference>
<dbReference type="Gene3D" id="3.20.20.70">
    <property type="entry name" value="Aldolase class I"/>
    <property type="match status" value="1"/>
</dbReference>
<dbReference type="PANTHER" id="PTHR32332:SF31">
    <property type="entry name" value="2-NITROPROPANE DIOXYGENASE FAMILY, PUTATIVE (AFU_ORTHOLOGUE AFUA_2G09850)-RELATED"/>
    <property type="match status" value="1"/>
</dbReference>
<dbReference type="GO" id="GO:0018580">
    <property type="term" value="F:nitronate monooxygenase activity"/>
    <property type="evidence" value="ECO:0007669"/>
    <property type="project" value="InterPro"/>
</dbReference>
<dbReference type="Pfam" id="PF03060">
    <property type="entry name" value="NMO"/>
    <property type="match status" value="1"/>
</dbReference>
<dbReference type="AlphaFoldDB" id="H6C5A3"/>
<dbReference type="InterPro" id="IPR013785">
    <property type="entry name" value="Aldolase_TIM"/>
</dbReference>
<evidence type="ECO:0000256" key="3">
    <source>
        <dbReference type="ARBA" id="ARBA00023002"/>
    </source>
</evidence>
<dbReference type="Proteomes" id="UP000007304">
    <property type="component" value="Unassembled WGS sequence"/>
</dbReference>
<dbReference type="GeneID" id="20311591"/>
<dbReference type="CDD" id="cd04730">
    <property type="entry name" value="NPD_like"/>
    <property type="match status" value="1"/>
</dbReference>
<keyword evidence="5" id="KW-1185">Reference proteome</keyword>
<proteinExistence type="predicted"/>
<keyword evidence="2" id="KW-0288">FMN</keyword>
<keyword evidence="3" id="KW-0560">Oxidoreductase</keyword>
<dbReference type="OMA" id="MDENTDG"/>
<dbReference type="HOGENOM" id="CLU_038732_2_0_1"/>
<keyword evidence="4" id="KW-0223">Dioxygenase</keyword>
<dbReference type="OrthoDB" id="10265891at2759"/>
<dbReference type="RefSeq" id="XP_009159411.1">
    <property type="nucleotide sequence ID" value="XM_009161163.1"/>
</dbReference>
<reference evidence="4" key="1">
    <citation type="submission" date="2011-07" db="EMBL/GenBank/DDBJ databases">
        <title>The Genome Sequence of Exophiala (Wangiella) dermatitidis NIH/UT8656.</title>
        <authorList>
            <consortium name="The Broad Institute Genome Sequencing Platform"/>
            <person name="Cuomo C."/>
            <person name="Wang Z."/>
            <person name="Hunicke-Smith S."/>
            <person name="Szanislo P.J."/>
            <person name="Earl A."/>
            <person name="Young S.K."/>
            <person name="Zeng Q."/>
            <person name="Gargeya S."/>
            <person name="Fitzgerald M."/>
            <person name="Haas B."/>
            <person name="Abouelleil A."/>
            <person name="Alvarado L."/>
            <person name="Arachchi H.M."/>
            <person name="Berlin A."/>
            <person name="Brown A."/>
            <person name="Chapman S.B."/>
            <person name="Chen Z."/>
            <person name="Dunbar C."/>
            <person name="Freedman E."/>
            <person name="Gearin G."/>
            <person name="Gellesch M."/>
            <person name="Goldberg J."/>
            <person name="Griggs A."/>
            <person name="Gujja S."/>
            <person name="Heiman D."/>
            <person name="Howarth C."/>
            <person name="Larson L."/>
            <person name="Lui A."/>
            <person name="MacDonald P.J.P."/>
            <person name="Montmayeur A."/>
            <person name="Murphy C."/>
            <person name="Neiman D."/>
            <person name="Pearson M."/>
            <person name="Priest M."/>
            <person name="Roberts A."/>
            <person name="Saif S."/>
            <person name="Shea T."/>
            <person name="Shenoy N."/>
            <person name="Sisk P."/>
            <person name="Stolte C."/>
            <person name="Sykes S."/>
            <person name="Wortman J."/>
            <person name="Nusbaum C."/>
            <person name="Birren B."/>
        </authorList>
    </citation>
    <scope>NUCLEOTIDE SEQUENCE</scope>
    <source>
        <strain evidence="4">NIH/UT8656</strain>
    </source>
</reference>
<dbReference type="InParanoid" id="H6C5A3"/>
<organism evidence="4 5">
    <name type="scientific">Exophiala dermatitidis (strain ATCC 34100 / CBS 525.76 / NIH/UT8656)</name>
    <name type="common">Black yeast</name>
    <name type="synonym">Wangiella dermatitidis</name>
    <dbReference type="NCBI Taxonomy" id="858893"/>
    <lineage>
        <taxon>Eukaryota</taxon>
        <taxon>Fungi</taxon>
        <taxon>Dikarya</taxon>
        <taxon>Ascomycota</taxon>
        <taxon>Pezizomycotina</taxon>
        <taxon>Eurotiomycetes</taxon>
        <taxon>Chaetothyriomycetidae</taxon>
        <taxon>Chaetothyriales</taxon>
        <taxon>Herpotrichiellaceae</taxon>
        <taxon>Exophiala</taxon>
    </lineage>
</organism>
<sequence>MSITTPVTQLLGIQHPILLAGMGQTSGAPLAAAVSNAGGLGVIGGVGYTPRMLKEMIEELKVSLRHPSLPFGVDLLIPQVGGSARKTNIDYTRGTLDELVDIIIDGGAKLFVSAVGVAPQHIVTRLHRHGILYMNMVGHPKHVHKACQAGADIICAQGAEAGGHTGDTPTSVLIPACADLVKNYTSPLTGKPVQLVAAGGIYDGRGIAAMLMLGASAVWVGTRFVTAKESGAPEVAKRAIIEADFDSTIKSTIWTGRPLRALGTPYVRNWELNRQDEIKLLQARGIIPLQHELDKLEKAGGITEEIEDQSTLRYVYVYFDHLTYLKPYFDPPRRFQGISDLDDPLLPTALFMILSNESVQSDVISFLCIASPSRKPKR</sequence>
<name>H6C5A3_EXODN</name>
<keyword evidence="1" id="KW-0285">Flavoprotein</keyword>
<dbReference type="STRING" id="858893.H6C5A3"/>
<protein>
    <submittedName>
        <fullName evidence="4">Oxidoreductase, 2-nitropropane dioxygenase</fullName>
    </submittedName>
</protein>
<gene>
    <name evidence="4" type="ORF">HMPREF1120_06952</name>
</gene>